<evidence type="ECO:0000313" key="2">
    <source>
        <dbReference type="Proteomes" id="UP001056778"/>
    </source>
</evidence>
<comment type="caution">
    <text evidence="1">The sequence shown here is derived from an EMBL/GenBank/DDBJ whole genome shotgun (WGS) entry which is preliminary data.</text>
</comment>
<sequence>MKDAIHRGQVDLIALQSTPDGEFKWLMDYQDHLTIRKIKTCRKIGLSSSSLPSEVIPEITSEERQSINEERTETDFYYSCAADTNGEENIQVFEMSDIPIVQNTETESNIIIDEIETNRTESAAGQKRAAEKMLQTSQNKFKLLSIGRNVVVEVLKVDRSLLYAKNIVGTILQISN</sequence>
<keyword evidence="2" id="KW-1185">Reference proteome</keyword>
<evidence type="ECO:0000313" key="1">
    <source>
        <dbReference type="EMBL" id="KAI4459914.1"/>
    </source>
</evidence>
<proteinExistence type="predicted"/>
<protein>
    <submittedName>
        <fullName evidence="1">Vesicular acetylcholine transporter</fullName>
    </submittedName>
</protein>
<name>A0ACB9SZD5_HOLOL</name>
<dbReference type="EMBL" id="CM043020">
    <property type="protein sequence ID" value="KAI4459914.1"/>
    <property type="molecule type" value="Genomic_DNA"/>
</dbReference>
<dbReference type="Proteomes" id="UP001056778">
    <property type="component" value="Chromosome 6"/>
</dbReference>
<accession>A0ACB9SZD5</accession>
<reference evidence="1" key="1">
    <citation type="submission" date="2022-04" db="EMBL/GenBank/DDBJ databases">
        <title>Chromosome-scale genome assembly of Holotrichia oblita Faldermann.</title>
        <authorList>
            <person name="Rongchong L."/>
        </authorList>
    </citation>
    <scope>NUCLEOTIDE SEQUENCE</scope>
    <source>
        <strain evidence="1">81SQS9</strain>
    </source>
</reference>
<organism evidence="1 2">
    <name type="scientific">Holotrichia oblita</name>
    <name type="common">Chafer beetle</name>
    <dbReference type="NCBI Taxonomy" id="644536"/>
    <lineage>
        <taxon>Eukaryota</taxon>
        <taxon>Metazoa</taxon>
        <taxon>Ecdysozoa</taxon>
        <taxon>Arthropoda</taxon>
        <taxon>Hexapoda</taxon>
        <taxon>Insecta</taxon>
        <taxon>Pterygota</taxon>
        <taxon>Neoptera</taxon>
        <taxon>Endopterygota</taxon>
        <taxon>Coleoptera</taxon>
        <taxon>Polyphaga</taxon>
        <taxon>Scarabaeiformia</taxon>
        <taxon>Scarabaeidae</taxon>
        <taxon>Melolonthinae</taxon>
        <taxon>Holotrichia</taxon>
    </lineage>
</organism>
<gene>
    <name evidence="1" type="ORF">MML48_6g00015938</name>
</gene>